<reference evidence="3" key="1">
    <citation type="journal article" date="2020" name="Nature">
        <title>Giant virus diversity and host interactions through global metagenomics.</title>
        <authorList>
            <person name="Schulz F."/>
            <person name="Roux S."/>
            <person name="Paez-Espino D."/>
            <person name="Jungbluth S."/>
            <person name="Walsh D.A."/>
            <person name="Denef V.J."/>
            <person name="McMahon K.D."/>
            <person name="Konstantinidis K.T."/>
            <person name="Eloe-Fadrosh E.A."/>
            <person name="Kyrpides N.C."/>
            <person name="Woyke T."/>
        </authorList>
    </citation>
    <scope>NUCLEOTIDE SEQUENCE</scope>
    <source>
        <strain evidence="3">GVMAG-M-3300023179-27</strain>
    </source>
</reference>
<organism evidence="3">
    <name type="scientific">viral metagenome</name>
    <dbReference type="NCBI Taxonomy" id="1070528"/>
    <lineage>
        <taxon>unclassified sequences</taxon>
        <taxon>metagenomes</taxon>
        <taxon>organismal metagenomes</taxon>
    </lineage>
</organism>
<dbReference type="PANTHER" id="PTHR13049:SF2">
    <property type="entry name" value="COILED-COIL DOMAIN-CONTAINING PROTEIN 25"/>
    <property type="match status" value="1"/>
</dbReference>
<dbReference type="AlphaFoldDB" id="A0A6C0EBF0"/>
<dbReference type="PANTHER" id="PTHR13049">
    <property type="entry name" value="DUF814-RELATED"/>
    <property type="match status" value="1"/>
</dbReference>
<dbReference type="InterPro" id="IPR008532">
    <property type="entry name" value="NFACT_RNA-bd"/>
</dbReference>
<name>A0A6C0EBF0_9ZZZZ</name>
<accession>A0A6C0EBF0</accession>
<comment type="similarity">
    <text evidence="1">Belongs to the CCDC25 family.</text>
</comment>
<protein>
    <recommendedName>
        <fullName evidence="2">NFACT RNA-binding domain-containing protein</fullName>
    </recommendedName>
</protein>
<proteinExistence type="inferred from homology"/>
<sequence length="113" mass="13189">MKKYTIEQTETTYEIFCGQNAQENWDIISDSEQNDIWFHLEDNPSPHVVLKTQGKKMCNIDKKIIYYCACVCKENSKFAKMNTVKMIYTEIKNVTKGEEVGSVHTKKVKKMKV</sequence>
<dbReference type="Pfam" id="PF05670">
    <property type="entry name" value="NFACT-R_1"/>
    <property type="match status" value="1"/>
</dbReference>
<evidence type="ECO:0000259" key="2">
    <source>
        <dbReference type="Pfam" id="PF05670"/>
    </source>
</evidence>
<dbReference type="EMBL" id="MN739778">
    <property type="protein sequence ID" value="QHT26062.1"/>
    <property type="molecule type" value="Genomic_DNA"/>
</dbReference>
<feature type="domain" description="NFACT RNA-binding" evidence="2">
    <location>
        <begin position="9"/>
        <end position="102"/>
    </location>
</feature>
<evidence type="ECO:0000256" key="1">
    <source>
        <dbReference type="ARBA" id="ARBA00008998"/>
    </source>
</evidence>
<dbReference type="InterPro" id="IPR039730">
    <property type="entry name" value="Jlp2/Ccd25"/>
</dbReference>
<evidence type="ECO:0000313" key="3">
    <source>
        <dbReference type="EMBL" id="QHT26062.1"/>
    </source>
</evidence>